<gene>
    <name evidence="6" type="ORF">CIB95_03795</name>
</gene>
<evidence type="ECO:0000256" key="5">
    <source>
        <dbReference type="SAM" id="Phobius"/>
    </source>
</evidence>
<sequence length="479" mass="54498">MEQLFGFEEIDKQLKEKFHYPINSDFSYRNIKSNDGQIVCTIYFISSIVDMNQLEDNLIEPLKQADSSAMKEYVITANHFNKVLTIEQATAELNKGSAIVLFRDGFFFASNAQKFAHRSVPKAENEPVIKGPKEAFVESASINKSLIRKRIRDENLIAETMEVGNRSKNEVTLMYIKDIVNEDILTQIREKIKAINVDNVQNINLLDQYLEERRYSLVPVNLYTERPDRAVAYIEEGHVVLLMDHTSGCLIAPMTFWAMMHTSEDHFMRFWYGNFSRFIRMIAFFIAIFTPAIYIALTNYHSEMIPPDLLLAIAATREKVPFPVIFEIIIMEIAFELLREAGLRIPNPIGPTIGIVGALILGQAAVDANIVSPIMVIVIAITGLSSFALSDVSLNYMIRMSRFLFTFAAASFGILGMVAVFLFALSYMASMKSYGVPYFSPVAPHYKSSNDTFFRKILTKETWRPGFLKPKDMKRKVAK</sequence>
<keyword evidence="5" id="KW-1133">Transmembrane helix</keyword>
<dbReference type="GO" id="GO:0005886">
    <property type="term" value="C:plasma membrane"/>
    <property type="evidence" value="ECO:0007669"/>
    <property type="project" value="UniProtKB-SubCell"/>
</dbReference>
<comment type="similarity">
    <text evidence="2 4">Belongs to the GerABKA family.</text>
</comment>
<dbReference type="AlphaFoldDB" id="A0A263BY60"/>
<name>A0A263BY60_9BACI</name>
<organism evidence="6 7">
    <name type="scientific">Lottiidibacillus patelloidae</name>
    <dbReference type="NCBI Taxonomy" id="2670334"/>
    <lineage>
        <taxon>Bacteria</taxon>
        <taxon>Bacillati</taxon>
        <taxon>Bacillota</taxon>
        <taxon>Bacilli</taxon>
        <taxon>Bacillales</taxon>
        <taxon>Bacillaceae</taxon>
        <taxon>Lottiidibacillus</taxon>
    </lineage>
</organism>
<comment type="subcellular location">
    <subcellularLocation>
        <location evidence="4">Cell membrane</location>
    </subcellularLocation>
    <subcellularLocation>
        <location evidence="1">Membrane</location>
        <topology evidence="1">Multi-pass membrane protein</topology>
    </subcellularLocation>
</comment>
<dbReference type="Proteomes" id="UP000217083">
    <property type="component" value="Unassembled WGS sequence"/>
</dbReference>
<proteinExistence type="inferred from homology"/>
<dbReference type="PANTHER" id="PTHR22550:SF9">
    <property type="entry name" value="STAGE V SPORULATION PROTEIN AF"/>
    <property type="match status" value="1"/>
</dbReference>
<comment type="caution">
    <text evidence="6">The sequence shown here is derived from an EMBL/GenBank/DDBJ whole genome shotgun (WGS) entry which is preliminary data.</text>
</comment>
<dbReference type="Pfam" id="PF03323">
    <property type="entry name" value="GerA"/>
    <property type="match status" value="1"/>
</dbReference>
<feature type="transmembrane region" description="Helical" evidence="5">
    <location>
        <begin position="404"/>
        <end position="429"/>
    </location>
</feature>
<feature type="transmembrane region" description="Helical" evidence="5">
    <location>
        <begin position="370"/>
        <end position="392"/>
    </location>
</feature>
<evidence type="ECO:0000256" key="3">
    <source>
        <dbReference type="ARBA" id="ARBA00023136"/>
    </source>
</evidence>
<keyword evidence="5" id="KW-0812">Transmembrane</keyword>
<dbReference type="InterPro" id="IPR050768">
    <property type="entry name" value="UPF0353/GerABKA_families"/>
</dbReference>
<keyword evidence="3 4" id="KW-0472">Membrane</keyword>
<dbReference type="PANTHER" id="PTHR22550">
    <property type="entry name" value="SPORE GERMINATION PROTEIN"/>
    <property type="match status" value="1"/>
</dbReference>
<reference evidence="6 7" key="2">
    <citation type="submission" date="2017-09" db="EMBL/GenBank/DDBJ databases">
        <title>Bacillus patelloidae sp. nov., isolated from the intestinal tract of a marine limpet.</title>
        <authorList>
            <person name="Liu R."/>
            <person name="Dong C."/>
            <person name="Shao Z."/>
        </authorList>
    </citation>
    <scope>NUCLEOTIDE SEQUENCE [LARGE SCALE GENOMIC DNA]</scope>
    <source>
        <strain evidence="6 7">SA5d-4</strain>
    </source>
</reference>
<accession>A0A263BY60</accession>
<dbReference type="EMBL" id="NPIA01000001">
    <property type="protein sequence ID" value="OZM58701.1"/>
    <property type="molecule type" value="Genomic_DNA"/>
</dbReference>
<reference evidence="7" key="1">
    <citation type="submission" date="2017-08" db="EMBL/GenBank/DDBJ databases">
        <authorList>
            <person name="Huang Z."/>
        </authorList>
    </citation>
    <scope>NUCLEOTIDE SEQUENCE [LARGE SCALE GENOMIC DNA]</scope>
    <source>
        <strain evidence="7">SA5d-4</strain>
    </source>
</reference>
<evidence type="ECO:0000313" key="7">
    <source>
        <dbReference type="Proteomes" id="UP000217083"/>
    </source>
</evidence>
<protein>
    <submittedName>
        <fullName evidence="6">Spore germination protein</fullName>
    </submittedName>
</protein>
<evidence type="ECO:0000256" key="2">
    <source>
        <dbReference type="ARBA" id="ARBA00005278"/>
    </source>
</evidence>
<keyword evidence="7" id="KW-1185">Reference proteome</keyword>
<feature type="transmembrane region" description="Helical" evidence="5">
    <location>
        <begin position="278"/>
        <end position="300"/>
    </location>
</feature>
<dbReference type="RefSeq" id="WP_094921999.1">
    <property type="nucleotide sequence ID" value="NZ_NPIA01000001.1"/>
</dbReference>
<dbReference type="GO" id="GO:0009847">
    <property type="term" value="P:spore germination"/>
    <property type="evidence" value="ECO:0007669"/>
    <property type="project" value="UniProtKB-UniRule"/>
</dbReference>
<evidence type="ECO:0000313" key="6">
    <source>
        <dbReference type="EMBL" id="OZM58701.1"/>
    </source>
</evidence>
<dbReference type="InterPro" id="IPR004995">
    <property type="entry name" value="Spore_Ger"/>
</dbReference>
<evidence type="ECO:0000256" key="1">
    <source>
        <dbReference type="ARBA" id="ARBA00004141"/>
    </source>
</evidence>
<evidence type="ECO:0000256" key="4">
    <source>
        <dbReference type="PIRNR" id="PIRNR005690"/>
    </source>
</evidence>
<dbReference type="PIRSF" id="PIRSF005690">
    <property type="entry name" value="GerBA"/>
    <property type="match status" value="1"/>
</dbReference>